<comment type="subcellular location">
    <subcellularLocation>
        <location evidence="2 12">Cell inner membrane</location>
        <topology evidence="2 12">Single-pass membrane protein</topology>
    </subcellularLocation>
</comment>
<evidence type="ECO:0000256" key="3">
    <source>
        <dbReference type="ARBA" id="ARBA00008741"/>
    </source>
</evidence>
<feature type="transmembrane region" description="Helical" evidence="12">
    <location>
        <begin position="6"/>
        <end position="24"/>
    </location>
</feature>
<evidence type="ECO:0000256" key="1">
    <source>
        <dbReference type="ARBA" id="ARBA00002442"/>
    </source>
</evidence>
<evidence type="ECO:0000256" key="2">
    <source>
        <dbReference type="ARBA" id="ARBA00004377"/>
    </source>
</evidence>
<evidence type="ECO:0000256" key="5">
    <source>
        <dbReference type="ARBA" id="ARBA00022448"/>
    </source>
</evidence>
<proteinExistence type="inferred from homology"/>
<keyword evidence="11 12" id="KW-0472">Membrane</keyword>
<evidence type="ECO:0000313" key="14">
    <source>
        <dbReference type="Proteomes" id="UP001429580"/>
    </source>
</evidence>
<keyword evidence="7 12" id="KW-0997">Cell inner membrane</keyword>
<dbReference type="InterPro" id="IPR007078">
    <property type="entry name" value="Haem_export_protD_CcmD"/>
</dbReference>
<comment type="similarity">
    <text evidence="3 12">Belongs to the CcmD/CycX/HelD family.</text>
</comment>
<keyword evidence="10 12" id="KW-1133">Transmembrane helix</keyword>
<keyword evidence="9 12" id="KW-0201">Cytochrome c-type biogenesis</keyword>
<evidence type="ECO:0000256" key="12">
    <source>
        <dbReference type="RuleBase" id="RU363101"/>
    </source>
</evidence>
<comment type="caution">
    <text evidence="13">The sequence shown here is derived from an EMBL/GenBank/DDBJ whole genome shotgun (WGS) entry which is preliminary data.</text>
</comment>
<dbReference type="Pfam" id="PF04995">
    <property type="entry name" value="CcmD"/>
    <property type="match status" value="1"/>
</dbReference>
<keyword evidence="14" id="KW-1185">Reference proteome</keyword>
<keyword evidence="5 12" id="KW-0813">Transport</keyword>
<organism evidence="13 14">
    <name type="scientific">Pseudochelatococcus lubricantis</name>
    <dbReference type="NCBI Taxonomy" id="1538102"/>
    <lineage>
        <taxon>Bacteria</taxon>
        <taxon>Pseudomonadati</taxon>
        <taxon>Pseudomonadota</taxon>
        <taxon>Alphaproteobacteria</taxon>
        <taxon>Hyphomicrobiales</taxon>
        <taxon>Chelatococcaceae</taxon>
        <taxon>Pseudochelatococcus</taxon>
    </lineage>
</organism>
<comment type="function">
    <text evidence="1 12">Required for the export of heme to the periplasm for the biogenesis of c-type cytochromes.</text>
</comment>
<sequence length="52" mass="5712">MGYIVAAYAFAAITVGGLILRAVLDHRAQQRALADFEARGVQRRSRRKAAQP</sequence>
<evidence type="ECO:0000256" key="8">
    <source>
        <dbReference type="ARBA" id="ARBA00022692"/>
    </source>
</evidence>
<evidence type="ECO:0000256" key="11">
    <source>
        <dbReference type="ARBA" id="ARBA00023136"/>
    </source>
</evidence>
<evidence type="ECO:0000256" key="10">
    <source>
        <dbReference type="ARBA" id="ARBA00022989"/>
    </source>
</evidence>
<dbReference type="Proteomes" id="UP001429580">
    <property type="component" value="Unassembled WGS sequence"/>
</dbReference>
<reference evidence="13 14" key="1">
    <citation type="submission" date="2020-03" db="EMBL/GenBank/DDBJ databases">
        <title>Genomic Encyclopedia of Type Strains, Phase IV (KMG-IV): sequencing the most valuable type-strain genomes for metagenomic binning, comparative biology and taxonomic classification.</title>
        <authorList>
            <person name="Goeker M."/>
        </authorList>
    </citation>
    <scope>NUCLEOTIDE SEQUENCE [LARGE SCALE GENOMIC DNA]</scope>
    <source>
        <strain evidence="13 14">DSM 103870</strain>
    </source>
</reference>
<gene>
    <name evidence="13" type="ORF">FHS82_001119</name>
</gene>
<evidence type="ECO:0000256" key="6">
    <source>
        <dbReference type="ARBA" id="ARBA00022475"/>
    </source>
</evidence>
<evidence type="ECO:0000256" key="9">
    <source>
        <dbReference type="ARBA" id="ARBA00022748"/>
    </source>
</evidence>
<keyword evidence="8 12" id="KW-0812">Transmembrane</keyword>
<keyword evidence="6 12" id="KW-1003">Cell membrane</keyword>
<dbReference type="NCBIfam" id="TIGR03141">
    <property type="entry name" value="cytochro_ccmD"/>
    <property type="match status" value="1"/>
</dbReference>
<name>A0ABX0UWG9_9HYPH</name>
<accession>A0ABX0UWG9</accession>
<dbReference type="EMBL" id="JAASQI010000002">
    <property type="protein sequence ID" value="NIJ57293.1"/>
    <property type="molecule type" value="Genomic_DNA"/>
</dbReference>
<evidence type="ECO:0000313" key="13">
    <source>
        <dbReference type="EMBL" id="NIJ57293.1"/>
    </source>
</evidence>
<evidence type="ECO:0000256" key="7">
    <source>
        <dbReference type="ARBA" id="ARBA00022519"/>
    </source>
</evidence>
<evidence type="ECO:0000256" key="4">
    <source>
        <dbReference type="ARBA" id="ARBA00016461"/>
    </source>
</evidence>
<protein>
    <recommendedName>
        <fullName evidence="4 12">Heme exporter protein D</fullName>
    </recommendedName>
</protein>
<dbReference type="RefSeq" id="WP_246225096.1">
    <property type="nucleotide sequence ID" value="NZ_JAASQI010000002.1"/>
</dbReference>